<dbReference type="PROSITE" id="PS00455">
    <property type="entry name" value="AMP_BINDING"/>
    <property type="match status" value="1"/>
</dbReference>
<dbReference type="AlphaFoldDB" id="A0A446BYD1"/>
<dbReference type="Gene3D" id="3.40.50.12780">
    <property type="entry name" value="N-terminal domain of ligase-like"/>
    <property type="match status" value="1"/>
</dbReference>
<evidence type="ECO:0000313" key="5">
    <source>
        <dbReference type="EMBL" id="SPQ27494.1"/>
    </source>
</evidence>
<dbReference type="InterPro" id="IPR036736">
    <property type="entry name" value="ACP-like_sf"/>
</dbReference>
<evidence type="ECO:0000256" key="1">
    <source>
        <dbReference type="ARBA" id="ARBA00022450"/>
    </source>
</evidence>
<organism evidence="5 6">
    <name type="scientific">Thermothielavioides terrestris</name>
    <dbReference type="NCBI Taxonomy" id="2587410"/>
    <lineage>
        <taxon>Eukaryota</taxon>
        <taxon>Fungi</taxon>
        <taxon>Dikarya</taxon>
        <taxon>Ascomycota</taxon>
        <taxon>Pezizomycotina</taxon>
        <taxon>Sordariomycetes</taxon>
        <taxon>Sordariomycetidae</taxon>
        <taxon>Sordariales</taxon>
        <taxon>Chaetomiaceae</taxon>
        <taxon>Thermothielavioides</taxon>
    </lineage>
</organism>
<dbReference type="InterPro" id="IPR009081">
    <property type="entry name" value="PP-bd_ACP"/>
</dbReference>
<dbReference type="InterPro" id="IPR000873">
    <property type="entry name" value="AMP-dep_synth/lig_dom"/>
</dbReference>
<dbReference type="EMBL" id="OUUZ01000019">
    <property type="protein sequence ID" value="SPQ27494.1"/>
    <property type="molecule type" value="Genomic_DNA"/>
</dbReference>
<reference evidence="5 6" key="1">
    <citation type="submission" date="2018-04" db="EMBL/GenBank/DDBJ databases">
        <authorList>
            <person name="Huttner S."/>
            <person name="Dainat J."/>
        </authorList>
    </citation>
    <scope>NUCLEOTIDE SEQUENCE [LARGE SCALE GENOMIC DNA]</scope>
</reference>
<dbReference type="SUPFAM" id="SSF51735">
    <property type="entry name" value="NAD(P)-binding Rossmann-fold domains"/>
    <property type="match status" value="1"/>
</dbReference>
<dbReference type="InterPro" id="IPR020845">
    <property type="entry name" value="AMP-binding_CS"/>
</dbReference>
<feature type="compositionally biased region" description="Polar residues" evidence="3">
    <location>
        <begin position="653"/>
        <end position="662"/>
    </location>
</feature>
<dbReference type="SUPFAM" id="SSF56801">
    <property type="entry name" value="Acetyl-CoA synthetase-like"/>
    <property type="match status" value="1"/>
</dbReference>
<dbReference type="InterPro" id="IPR013120">
    <property type="entry name" value="FAR_NAD-bd"/>
</dbReference>
<dbReference type="SUPFAM" id="SSF47336">
    <property type="entry name" value="ACP-like"/>
    <property type="match status" value="1"/>
</dbReference>
<keyword evidence="1" id="KW-0596">Phosphopantetheine</keyword>
<gene>
    <name evidence="5" type="ORF">TT172_LOCUS9913</name>
</gene>
<dbReference type="SMART" id="SM00823">
    <property type="entry name" value="PKS_PP"/>
    <property type="match status" value="1"/>
</dbReference>
<evidence type="ECO:0000256" key="2">
    <source>
        <dbReference type="ARBA" id="ARBA00022553"/>
    </source>
</evidence>
<dbReference type="InterPro" id="IPR042099">
    <property type="entry name" value="ANL_N_sf"/>
</dbReference>
<dbReference type="InterPro" id="IPR020806">
    <property type="entry name" value="PKS_PP-bd"/>
</dbReference>
<dbReference type="Pfam" id="PF00501">
    <property type="entry name" value="AMP-binding"/>
    <property type="match status" value="1"/>
</dbReference>
<feature type="region of interest" description="Disordered" evidence="3">
    <location>
        <begin position="648"/>
        <end position="669"/>
    </location>
</feature>
<dbReference type="Pfam" id="PF07993">
    <property type="entry name" value="NAD_binding_4"/>
    <property type="match status" value="1"/>
</dbReference>
<sequence>MANEHHARVAQWQGDLLPNIIDRLARDLPDAVYGEWPVLPTSYDAGFYAVTYAQLANAVNGLAWWLIDRLGRPSAPTADAEVLAYMGPNDVRLTALMFAAAKTGYVVFLPSPRNSAAAHQALFETLQCRLLATPDPVPAPAVAALEAVKPRHLTVPGVEELLHKDYPPYVSGKVFEKARWDPLVIVHTSGSTGIPKPLIWTHETVARQQNTSVLAAPEGMPSLNNLILGKRILNTLPHFHAAGLAQYMLTAIPFGSVVISPATATIATAEGVVQALKRSPADIAVLAPSIVAELARNDELLDYCAKHLKLITYMGGDLPQALGDRVAAKVPLRCHYGASEIGIPAQLLPAEPSGPSDWHYVRFHPSCSFVFEEATDGLFELVIPRDEALADTQVVFSIRGLDQLQKEYRTRDLFEPHPTEPGAWCWRARADDVIVFLNGEKTNPVSMEHYIAAHAPELSAAMVVGAQRFQAALLVEPAGVDRPLTTAEQAALIERIWPVVEEANRAAPAHARVEKSLILVTTPDRRLIRTPKGTVQRAPSLAQYAAEIDRLYADADVVPEDDDAADDALDPTDLASVSCFVRDSVAAVTGWAGVDDAADFFERGMDSLQVLQLARALRRGLYRPDLGIPTVYQNPTVRQLAAAVVSQKKNKEGQANGNSSAPSKEDPDREIMLPLLSTYRALVQQIPARTNINIAQNQRRRHLPLPEPVDVILTGSTGALGTLILRALLARPSVNHVYCLNRSADGGRAAQMARLAAAGAAGDAATDAPPLDAERVSFLHADLAHPQLGLDNATYATLRARAGLILHCAWPVNFNLVLGAFRPQLVGVVNLAALAAAGAARPMRLVFISSVGAVGGGGWETREGVVNDGGRSGSAPPEEVIYEELDRPFANGYSRSKFLAELLCDTAARHLGLPVSVLRVGQVAGSVGGRMAWNRSEWLPSLVLSSLLHLGCLPDSLGRTAAEVDWMPADVLADVVCDLALANSSQPGGNEPNGKDRERDVAEATGAEVFQLRNPRTTSWRALLPAVVAAARARFETAPEIVPPSVWLARLEESMAGPAEAEAEAKADKDTRGLAVVAMSNPALKLIDFYREGLSPSSRDAHPALMSVKQALAASPTLRDMPAVSQELMRKWVEIAAIDLQVLGYEDDDLALDLDVPMLDALSNPSTSYKLLSYYYDSLDKLVNDL</sequence>
<name>A0A446BYD1_9PEZI</name>
<evidence type="ECO:0000259" key="4">
    <source>
        <dbReference type="PROSITE" id="PS50075"/>
    </source>
</evidence>
<accession>A0A446BYD1</accession>
<dbReference type="InterPro" id="IPR051414">
    <property type="entry name" value="Adenylate-forming_Reductase"/>
</dbReference>
<dbReference type="Gene3D" id="3.40.50.720">
    <property type="entry name" value="NAD(P)-binding Rossmann-like Domain"/>
    <property type="match status" value="1"/>
</dbReference>
<evidence type="ECO:0000313" key="6">
    <source>
        <dbReference type="Proteomes" id="UP000289323"/>
    </source>
</evidence>
<dbReference type="InterPro" id="IPR036291">
    <property type="entry name" value="NAD(P)-bd_dom_sf"/>
</dbReference>
<proteinExistence type="predicted"/>
<dbReference type="Pfam" id="PF23562">
    <property type="entry name" value="AMP-binding_C_3"/>
    <property type="match status" value="1"/>
</dbReference>
<dbReference type="Proteomes" id="UP000289323">
    <property type="component" value="Unassembled WGS sequence"/>
</dbReference>
<feature type="domain" description="Carrier" evidence="4">
    <location>
        <begin position="572"/>
        <end position="648"/>
    </location>
</feature>
<evidence type="ECO:0000256" key="3">
    <source>
        <dbReference type="SAM" id="MobiDB-lite"/>
    </source>
</evidence>
<protein>
    <submittedName>
        <fullName evidence="5">2d27d111-a7df-4dfd-b53e-66ee884047f0</fullName>
    </submittedName>
</protein>
<dbReference type="Gene3D" id="1.10.1200.10">
    <property type="entry name" value="ACP-like"/>
    <property type="match status" value="1"/>
</dbReference>
<dbReference type="PROSITE" id="PS50075">
    <property type="entry name" value="CARRIER"/>
    <property type="match status" value="1"/>
</dbReference>
<dbReference type="Pfam" id="PF00550">
    <property type="entry name" value="PP-binding"/>
    <property type="match status" value="1"/>
</dbReference>
<dbReference type="GO" id="GO:0031177">
    <property type="term" value="F:phosphopantetheine binding"/>
    <property type="evidence" value="ECO:0007669"/>
    <property type="project" value="InterPro"/>
</dbReference>
<dbReference type="PANTHER" id="PTHR43439:SF2">
    <property type="entry name" value="ENZYME, PUTATIVE (JCVI)-RELATED"/>
    <property type="match status" value="1"/>
</dbReference>
<keyword evidence="2" id="KW-0597">Phosphoprotein</keyword>
<dbReference type="PANTHER" id="PTHR43439">
    <property type="entry name" value="PHENYLACETATE-COENZYME A LIGASE"/>
    <property type="match status" value="1"/>
</dbReference>